<keyword evidence="3" id="KW-1003">Cell membrane</keyword>
<dbReference type="EMBL" id="JAESVB010000021">
    <property type="protein sequence ID" value="MCB8877991.1"/>
    <property type="molecule type" value="Genomic_DNA"/>
</dbReference>
<dbReference type="AlphaFoldDB" id="A0A963YW15"/>
<dbReference type="Proteomes" id="UP000708298">
    <property type="component" value="Unassembled WGS sequence"/>
</dbReference>
<evidence type="ECO:0000256" key="5">
    <source>
        <dbReference type="ARBA" id="ARBA00022989"/>
    </source>
</evidence>
<keyword evidence="6 7" id="KW-0472">Membrane</keyword>
<reference evidence="9" key="2">
    <citation type="submission" date="2021-01" db="EMBL/GenBank/DDBJ databases">
        <authorList>
            <person name="Mieszkin S."/>
            <person name="Pouder E."/>
            <person name="Alain K."/>
        </authorList>
    </citation>
    <scope>NUCLEOTIDE SEQUENCE</scope>
    <source>
        <strain evidence="9">HW T2.11</strain>
    </source>
</reference>
<evidence type="ECO:0000259" key="8">
    <source>
        <dbReference type="PROSITE" id="PS50928"/>
    </source>
</evidence>
<feature type="transmembrane region" description="Helical" evidence="7">
    <location>
        <begin position="139"/>
        <end position="162"/>
    </location>
</feature>
<dbReference type="Pfam" id="PF19300">
    <property type="entry name" value="BPD_transp_1_N"/>
    <property type="match status" value="1"/>
</dbReference>
<dbReference type="GO" id="GO:0005886">
    <property type="term" value="C:plasma membrane"/>
    <property type="evidence" value="ECO:0007669"/>
    <property type="project" value="UniProtKB-SubCell"/>
</dbReference>
<evidence type="ECO:0000256" key="1">
    <source>
        <dbReference type="ARBA" id="ARBA00004651"/>
    </source>
</evidence>
<comment type="similarity">
    <text evidence="7">Belongs to the binding-protein-dependent transport system permease family.</text>
</comment>
<protein>
    <submittedName>
        <fullName evidence="9">ABC transporter permease</fullName>
    </submittedName>
</protein>
<evidence type="ECO:0000256" key="2">
    <source>
        <dbReference type="ARBA" id="ARBA00022448"/>
    </source>
</evidence>
<name>A0A963YW15_9PROT</name>
<dbReference type="InterPro" id="IPR035906">
    <property type="entry name" value="MetI-like_sf"/>
</dbReference>
<accession>A0A963YW15</accession>
<proteinExistence type="inferred from homology"/>
<sequence length="341" mass="35692">MNASLISFVLRRVLTVLPVLVGATVFTFVVMRLLPADPAAFLASGPGMGAADIAALRAKLGLDRSLPVQFGLYAWQLLHGDFGHSFVTGNPVALDLLQRLPASLELACGGLLIAAVIGMPLGIAAALRPGSLFDTACRALAVLGGALPGFVIGVFLIYLCYFKLSWAPEPTGQIDAALSAPRIVTGFLVIDSLLAGNMTAFASALGRMVLPSLTMALFALAPVMRMTRAAMVTALASDYIRSSRALGLPNRLVLRYALENAGAPLITMFGLIFSYMLGANVVVEKVFAWPGIGAYALDGLQAADYSAVQGFILVVAAVFAAVNLLVDLLCGWADPRIPRAA</sequence>
<dbReference type="Gene3D" id="1.10.3720.10">
    <property type="entry name" value="MetI-like"/>
    <property type="match status" value="1"/>
</dbReference>
<gene>
    <name evidence="9" type="ORF">ASILVAE211_22570</name>
</gene>
<evidence type="ECO:0000313" key="9">
    <source>
        <dbReference type="EMBL" id="MCB8877991.1"/>
    </source>
</evidence>
<dbReference type="PANTHER" id="PTHR43163:SF6">
    <property type="entry name" value="DIPEPTIDE TRANSPORT SYSTEM PERMEASE PROTEIN DPPB-RELATED"/>
    <property type="match status" value="1"/>
</dbReference>
<dbReference type="InterPro" id="IPR000515">
    <property type="entry name" value="MetI-like"/>
</dbReference>
<feature type="transmembrane region" description="Helical" evidence="7">
    <location>
        <begin position="12"/>
        <end position="33"/>
    </location>
</feature>
<feature type="transmembrane region" description="Helical" evidence="7">
    <location>
        <begin position="261"/>
        <end position="283"/>
    </location>
</feature>
<reference evidence="9" key="1">
    <citation type="journal article" date="2021" name="Microorganisms">
        <title>Acidisoma silvae sp. nov. and Acidisomacellulosilytica sp. nov., Two Acidophilic Bacteria Isolated from Decaying Wood, Hydrolyzing Cellulose and Producing Poly-3-hydroxybutyrate.</title>
        <authorList>
            <person name="Mieszkin S."/>
            <person name="Pouder E."/>
            <person name="Uroz S."/>
            <person name="Simon-Colin C."/>
            <person name="Alain K."/>
        </authorList>
    </citation>
    <scope>NUCLEOTIDE SEQUENCE</scope>
    <source>
        <strain evidence="9">HW T2.11</strain>
    </source>
</reference>
<evidence type="ECO:0000256" key="4">
    <source>
        <dbReference type="ARBA" id="ARBA00022692"/>
    </source>
</evidence>
<organism evidence="9 10">
    <name type="scientific">Acidisoma silvae</name>
    <dbReference type="NCBI Taxonomy" id="2802396"/>
    <lineage>
        <taxon>Bacteria</taxon>
        <taxon>Pseudomonadati</taxon>
        <taxon>Pseudomonadota</taxon>
        <taxon>Alphaproteobacteria</taxon>
        <taxon>Acetobacterales</taxon>
        <taxon>Acidocellaceae</taxon>
        <taxon>Acidisoma</taxon>
    </lineage>
</organism>
<keyword evidence="10" id="KW-1185">Reference proteome</keyword>
<evidence type="ECO:0000256" key="7">
    <source>
        <dbReference type="RuleBase" id="RU363032"/>
    </source>
</evidence>
<dbReference type="CDD" id="cd06261">
    <property type="entry name" value="TM_PBP2"/>
    <property type="match status" value="1"/>
</dbReference>
<feature type="transmembrane region" description="Helical" evidence="7">
    <location>
        <begin position="106"/>
        <end position="127"/>
    </location>
</feature>
<dbReference type="InterPro" id="IPR045621">
    <property type="entry name" value="BPD_transp_1_N"/>
</dbReference>
<keyword evidence="2 7" id="KW-0813">Transport</keyword>
<keyword evidence="5 7" id="KW-1133">Transmembrane helix</keyword>
<dbReference type="PANTHER" id="PTHR43163">
    <property type="entry name" value="DIPEPTIDE TRANSPORT SYSTEM PERMEASE PROTEIN DPPB-RELATED"/>
    <property type="match status" value="1"/>
</dbReference>
<dbReference type="Pfam" id="PF00528">
    <property type="entry name" value="BPD_transp_1"/>
    <property type="match status" value="1"/>
</dbReference>
<keyword evidence="4 7" id="KW-0812">Transmembrane</keyword>
<evidence type="ECO:0000256" key="3">
    <source>
        <dbReference type="ARBA" id="ARBA00022475"/>
    </source>
</evidence>
<dbReference type="SUPFAM" id="SSF161098">
    <property type="entry name" value="MetI-like"/>
    <property type="match status" value="1"/>
</dbReference>
<evidence type="ECO:0000256" key="6">
    <source>
        <dbReference type="ARBA" id="ARBA00023136"/>
    </source>
</evidence>
<comment type="subcellular location">
    <subcellularLocation>
        <location evidence="1 7">Cell membrane</location>
        <topology evidence="1 7">Multi-pass membrane protein</topology>
    </subcellularLocation>
</comment>
<feature type="domain" description="ABC transmembrane type-1" evidence="8">
    <location>
        <begin position="100"/>
        <end position="330"/>
    </location>
</feature>
<feature type="transmembrane region" description="Helical" evidence="7">
    <location>
        <begin position="307"/>
        <end position="330"/>
    </location>
</feature>
<evidence type="ECO:0000313" key="10">
    <source>
        <dbReference type="Proteomes" id="UP000708298"/>
    </source>
</evidence>
<comment type="caution">
    <text evidence="9">The sequence shown here is derived from an EMBL/GenBank/DDBJ whole genome shotgun (WGS) entry which is preliminary data.</text>
</comment>
<dbReference type="GO" id="GO:0071916">
    <property type="term" value="F:dipeptide transmembrane transporter activity"/>
    <property type="evidence" value="ECO:0007669"/>
    <property type="project" value="TreeGrafter"/>
</dbReference>
<dbReference type="PROSITE" id="PS50928">
    <property type="entry name" value="ABC_TM1"/>
    <property type="match status" value="1"/>
</dbReference>